<dbReference type="GO" id="GO:1901135">
    <property type="term" value="P:carbohydrate derivative metabolic process"/>
    <property type="evidence" value="ECO:0007669"/>
    <property type="project" value="UniProtKB-ARBA"/>
</dbReference>
<reference evidence="3 4" key="1">
    <citation type="submission" date="2020-04" db="EMBL/GenBank/DDBJ databases">
        <title>Ferrimonas sp. S7 isolated from sea water.</title>
        <authorList>
            <person name="Bae S.S."/>
            <person name="Baek K."/>
        </authorList>
    </citation>
    <scope>NUCLEOTIDE SEQUENCE [LARGE SCALE GENOMIC DNA]</scope>
    <source>
        <strain evidence="3 4">S7</strain>
    </source>
</reference>
<dbReference type="KEGG" id="fes:HER31_16460"/>
<protein>
    <submittedName>
        <fullName evidence="3">Glycosyltransferase family 4 protein</fullName>
    </submittedName>
</protein>
<feature type="domain" description="Glycosyl transferase family 1" evidence="1">
    <location>
        <begin position="173"/>
        <end position="340"/>
    </location>
</feature>
<dbReference type="AlphaFoldDB" id="A0A6H1UKM1"/>
<evidence type="ECO:0000259" key="1">
    <source>
        <dbReference type="Pfam" id="PF00534"/>
    </source>
</evidence>
<gene>
    <name evidence="3" type="ORF">HER31_16460</name>
</gene>
<dbReference type="SUPFAM" id="SSF53756">
    <property type="entry name" value="UDP-Glycosyltransferase/glycogen phosphorylase"/>
    <property type="match status" value="1"/>
</dbReference>
<dbReference type="Pfam" id="PF13439">
    <property type="entry name" value="Glyco_transf_4"/>
    <property type="match status" value="1"/>
</dbReference>
<dbReference type="EMBL" id="CP051180">
    <property type="protein sequence ID" value="QIZ78352.1"/>
    <property type="molecule type" value="Genomic_DNA"/>
</dbReference>
<evidence type="ECO:0000259" key="2">
    <source>
        <dbReference type="Pfam" id="PF13439"/>
    </source>
</evidence>
<dbReference type="InterPro" id="IPR001296">
    <property type="entry name" value="Glyco_trans_1"/>
</dbReference>
<feature type="domain" description="Glycosyltransferase subfamily 4-like N-terminal" evidence="2">
    <location>
        <begin position="26"/>
        <end position="168"/>
    </location>
</feature>
<dbReference type="Pfam" id="PF00534">
    <property type="entry name" value="Glycos_transf_1"/>
    <property type="match status" value="1"/>
</dbReference>
<dbReference type="GO" id="GO:0016757">
    <property type="term" value="F:glycosyltransferase activity"/>
    <property type="evidence" value="ECO:0007669"/>
    <property type="project" value="InterPro"/>
</dbReference>
<keyword evidence="3" id="KW-0808">Transferase</keyword>
<dbReference type="RefSeq" id="WP_168662235.1">
    <property type="nucleotide sequence ID" value="NZ_CP051180.1"/>
</dbReference>
<keyword evidence="4" id="KW-1185">Reference proteome</keyword>
<dbReference type="PANTHER" id="PTHR12526:SF627">
    <property type="entry name" value="D-RHAMNOSYLTRANSFERASE WBPZ"/>
    <property type="match status" value="1"/>
</dbReference>
<proteinExistence type="predicted"/>
<dbReference type="InterPro" id="IPR028098">
    <property type="entry name" value="Glyco_trans_4-like_N"/>
</dbReference>
<dbReference type="PANTHER" id="PTHR12526">
    <property type="entry name" value="GLYCOSYLTRANSFERASE"/>
    <property type="match status" value="1"/>
</dbReference>
<sequence>MKLLWISRYVGNLNGYRPEGEILIDLKKAGVDVTFMGHADDTYLERITKHGIAVVDYQTPESKLSWDAIKQIRAELKRGKYDVVHAFQGKTISAMLMAAIGIKVKTVAYRGQTGNIFRHDPSSYLTMLSPRLDAITCVAQAIEDDLRVRVWNQNNPKITTIYKGHNVDWYQRQPKDRAKMGIPEDAFVLGFSANVRPRKGIHVLIEAANYLPKDANIHILLMGHGTDGDDIRQLCDATHLGAKLHTLGFRKDIIELTSMCDATTLPTTKREGFSRSIVESQSMEIPAVVSDTGGNAEIVADGKTGFVVPPSDAKALAEAIEKLYNDREMCKQFGRNSRQRIATHFNHDLTVERYLAFYHELMV</sequence>
<dbReference type="Gene3D" id="3.40.50.2000">
    <property type="entry name" value="Glycogen Phosphorylase B"/>
    <property type="match status" value="2"/>
</dbReference>
<dbReference type="Proteomes" id="UP000501602">
    <property type="component" value="Chromosome"/>
</dbReference>
<accession>A0A6H1UKM1</accession>
<organism evidence="3 4">
    <name type="scientific">Ferrimonas lipolytica</name>
    <dbReference type="NCBI Taxonomy" id="2724191"/>
    <lineage>
        <taxon>Bacteria</taxon>
        <taxon>Pseudomonadati</taxon>
        <taxon>Pseudomonadota</taxon>
        <taxon>Gammaproteobacteria</taxon>
        <taxon>Alteromonadales</taxon>
        <taxon>Ferrimonadaceae</taxon>
        <taxon>Ferrimonas</taxon>
    </lineage>
</organism>
<evidence type="ECO:0000313" key="3">
    <source>
        <dbReference type="EMBL" id="QIZ78352.1"/>
    </source>
</evidence>
<evidence type="ECO:0000313" key="4">
    <source>
        <dbReference type="Proteomes" id="UP000501602"/>
    </source>
</evidence>
<name>A0A6H1UKM1_9GAMM</name>